<organism evidence="3 4">
    <name type="scientific">Paramecium sonneborni</name>
    <dbReference type="NCBI Taxonomy" id="65129"/>
    <lineage>
        <taxon>Eukaryota</taxon>
        <taxon>Sar</taxon>
        <taxon>Alveolata</taxon>
        <taxon>Ciliophora</taxon>
        <taxon>Intramacronucleata</taxon>
        <taxon>Oligohymenophorea</taxon>
        <taxon>Peniculida</taxon>
        <taxon>Parameciidae</taxon>
        <taxon>Paramecium</taxon>
    </lineage>
</organism>
<dbReference type="AlphaFoldDB" id="A0A8S1Q097"/>
<keyword evidence="1" id="KW-0175">Coiled coil</keyword>
<feature type="coiled-coil region" evidence="1">
    <location>
        <begin position="159"/>
        <end position="186"/>
    </location>
</feature>
<evidence type="ECO:0000313" key="4">
    <source>
        <dbReference type="Proteomes" id="UP000692954"/>
    </source>
</evidence>
<evidence type="ECO:0000256" key="2">
    <source>
        <dbReference type="SAM" id="MobiDB-lite"/>
    </source>
</evidence>
<keyword evidence="4" id="KW-1185">Reference proteome</keyword>
<proteinExistence type="predicted"/>
<comment type="caution">
    <text evidence="3">The sequence shown here is derived from an EMBL/GenBank/DDBJ whole genome shotgun (WGS) entry which is preliminary data.</text>
</comment>
<sequence length="214" mass="25430">MSDNRIRNIPSTASSKQSSQQSFKKIDHSPTSYQLVLSQFCKNQKQEKYLKSIPVLQSDRGFIENLQQQIVELTKKVEYLTYENKTLKQSRVNTLNNIQQKYQKLNNYSQLLEQIQQLKIENISLKQSLFQLKMDFQISLNPLKQIINHYITVPQHDIQDVFELRLSQLEDQISLLNQKSELLNLERTQLIEKNNYLEDELYSCQQKLDYQIKQ</sequence>
<dbReference type="EMBL" id="CAJJDN010000090">
    <property type="protein sequence ID" value="CAD8108238.1"/>
    <property type="molecule type" value="Genomic_DNA"/>
</dbReference>
<feature type="compositionally biased region" description="Low complexity" evidence="2">
    <location>
        <begin position="14"/>
        <end position="23"/>
    </location>
</feature>
<protein>
    <submittedName>
        <fullName evidence="3">Uncharacterized protein</fullName>
    </submittedName>
</protein>
<gene>
    <name evidence="3" type="ORF">PSON_ATCC_30995.1.T0900198</name>
</gene>
<accession>A0A8S1Q097</accession>
<evidence type="ECO:0000313" key="3">
    <source>
        <dbReference type="EMBL" id="CAD8108238.1"/>
    </source>
</evidence>
<evidence type="ECO:0000256" key="1">
    <source>
        <dbReference type="SAM" id="Coils"/>
    </source>
</evidence>
<dbReference type="OrthoDB" id="307933at2759"/>
<name>A0A8S1Q097_9CILI</name>
<feature type="region of interest" description="Disordered" evidence="2">
    <location>
        <begin position="1"/>
        <end position="24"/>
    </location>
</feature>
<feature type="coiled-coil region" evidence="1">
    <location>
        <begin position="63"/>
        <end position="128"/>
    </location>
</feature>
<dbReference type="Proteomes" id="UP000692954">
    <property type="component" value="Unassembled WGS sequence"/>
</dbReference>
<reference evidence="3" key="1">
    <citation type="submission" date="2021-01" db="EMBL/GenBank/DDBJ databases">
        <authorList>
            <consortium name="Genoscope - CEA"/>
            <person name="William W."/>
        </authorList>
    </citation>
    <scope>NUCLEOTIDE SEQUENCE</scope>
</reference>